<comment type="subcellular location">
    <subcellularLocation>
        <location evidence="1">Cell membrane</location>
        <topology evidence="1">Multi-pass membrane protein</topology>
    </subcellularLocation>
</comment>
<evidence type="ECO:0000313" key="6">
    <source>
        <dbReference type="EMBL" id="WEG35047.1"/>
    </source>
</evidence>
<keyword evidence="3" id="KW-1003">Cell membrane</keyword>
<feature type="transmembrane region" description="Helical" evidence="4">
    <location>
        <begin position="98"/>
        <end position="116"/>
    </location>
</feature>
<keyword evidence="7" id="KW-1185">Reference proteome</keyword>
<sequence>MKKGLTGTQSDRKIPDLLTWQKNIKAHALPLTAAGLDAAAIACRQNKQQINRSSAGNTATVGSIIRRNLFTIFNLLNFVLALFILIAAAYKFTYIKNGMFMGVVVFNLIIGIYQEIKAKLLLDKLAILVEPQVSVKRRGQIEQIKSSELLENDLLEIKSGMQIPVDGIIFQTDGIIVDEALLTGEAEAISKKKG</sequence>
<dbReference type="InterPro" id="IPR050510">
    <property type="entry name" value="Cation_transp_ATPase_P-type"/>
</dbReference>
<evidence type="ECO:0000256" key="2">
    <source>
        <dbReference type="ARBA" id="ARBA00005675"/>
    </source>
</evidence>
<evidence type="ECO:0000313" key="7">
    <source>
        <dbReference type="Proteomes" id="UP001220478"/>
    </source>
</evidence>
<dbReference type="Gene3D" id="2.70.150.10">
    <property type="entry name" value="Calcium-transporting ATPase, cytoplasmic transduction domain A"/>
    <property type="match status" value="1"/>
</dbReference>
<dbReference type="RefSeq" id="WP_315571083.1">
    <property type="nucleotide sequence ID" value="NZ_CP118868.1"/>
</dbReference>
<evidence type="ECO:0000256" key="3">
    <source>
        <dbReference type="ARBA" id="ARBA00022475"/>
    </source>
</evidence>
<dbReference type="Pfam" id="PF00122">
    <property type="entry name" value="E1-E2_ATPase"/>
    <property type="match status" value="1"/>
</dbReference>
<keyword evidence="4" id="KW-1133">Transmembrane helix</keyword>
<dbReference type="InterPro" id="IPR023298">
    <property type="entry name" value="ATPase_P-typ_TM_dom_sf"/>
</dbReference>
<dbReference type="Gene3D" id="1.20.1110.10">
    <property type="entry name" value="Calcium-transporting ATPase, transmembrane domain"/>
    <property type="match status" value="1"/>
</dbReference>
<dbReference type="EMBL" id="CP118868">
    <property type="protein sequence ID" value="WEG35047.1"/>
    <property type="molecule type" value="Genomic_DNA"/>
</dbReference>
<gene>
    <name evidence="6" type="ORF">PYS61_03645</name>
</gene>
<evidence type="ECO:0000259" key="5">
    <source>
        <dbReference type="Pfam" id="PF00122"/>
    </source>
</evidence>
<evidence type="ECO:0000256" key="1">
    <source>
        <dbReference type="ARBA" id="ARBA00004651"/>
    </source>
</evidence>
<keyword evidence="4" id="KW-0472">Membrane</keyword>
<dbReference type="SUPFAM" id="SSF81653">
    <property type="entry name" value="Calcium ATPase, transduction domain A"/>
    <property type="match status" value="1"/>
</dbReference>
<comment type="similarity">
    <text evidence="2">Belongs to the cation transport ATPase (P-type) (TC 3.A.3) family. Type IIA subfamily.</text>
</comment>
<dbReference type="PANTHER" id="PTHR43294">
    <property type="entry name" value="SODIUM/POTASSIUM-TRANSPORTING ATPASE SUBUNIT ALPHA"/>
    <property type="match status" value="1"/>
</dbReference>
<proteinExistence type="inferred from homology"/>
<dbReference type="InterPro" id="IPR008250">
    <property type="entry name" value="ATPase_P-typ_transduc_dom_A_sf"/>
</dbReference>
<feature type="domain" description="P-type ATPase A" evidence="5">
    <location>
        <begin position="129"/>
        <end position="194"/>
    </location>
</feature>
<dbReference type="PANTHER" id="PTHR43294:SF21">
    <property type="entry name" value="CATION TRANSPORTING ATPASE"/>
    <property type="match status" value="1"/>
</dbReference>
<dbReference type="Proteomes" id="UP001220478">
    <property type="component" value="Chromosome"/>
</dbReference>
<dbReference type="InterPro" id="IPR059000">
    <property type="entry name" value="ATPase_P-type_domA"/>
</dbReference>
<accession>A0ABY8C3B9</accession>
<protein>
    <recommendedName>
        <fullName evidence="5">P-type ATPase A domain-containing protein</fullName>
    </recommendedName>
</protein>
<name>A0ABY8C3B9_9FIRM</name>
<feature type="transmembrane region" description="Helical" evidence="4">
    <location>
        <begin position="72"/>
        <end position="92"/>
    </location>
</feature>
<keyword evidence="4" id="KW-0812">Transmembrane</keyword>
<dbReference type="SUPFAM" id="SSF81665">
    <property type="entry name" value="Calcium ATPase, transmembrane domain M"/>
    <property type="match status" value="1"/>
</dbReference>
<reference evidence="6 7" key="1">
    <citation type="submission" date="2023-02" db="EMBL/GenBank/DDBJ databases">
        <title>Novel Oscillospiraceae bacterial genomes.</title>
        <authorList>
            <person name="Srinivasan S."/>
            <person name="Austin M.N."/>
            <person name="Fiedler T.L."/>
            <person name="Strenk S.M."/>
            <person name="Agnew K.J."/>
            <person name="Nagana Gowda G.A."/>
            <person name="Raftery D."/>
            <person name="Beamer M.A."/>
            <person name="Achilles S.L."/>
            <person name="Wiesenfeld H.C."/>
            <person name="Fredricks D.N."/>
            <person name="Hillier S.L."/>
        </authorList>
    </citation>
    <scope>NUCLEOTIDE SEQUENCE [LARGE SCALE GENOMIC DNA]</scope>
    <source>
        <strain evidence="6 7">CHIC02 1186E3-8</strain>
    </source>
</reference>
<organism evidence="6 7">
    <name type="scientific">Amygdalobacter indicium</name>
    <dbReference type="NCBI Taxonomy" id="3029272"/>
    <lineage>
        <taxon>Bacteria</taxon>
        <taxon>Bacillati</taxon>
        <taxon>Bacillota</taxon>
        <taxon>Clostridia</taxon>
        <taxon>Eubacteriales</taxon>
        <taxon>Oscillospiraceae</taxon>
        <taxon>Amygdalobacter</taxon>
    </lineage>
</organism>
<evidence type="ECO:0000256" key="4">
    <source>
        <dbReference type="SAM" id="Phobius"/>
    </source>
</evidence>